<dbReference type="InterPro" id="IPR000028">
    <property type="entry name" value="Chloroperoxidase"/>
</dbReference>
<keyword evidence="11" id="KW-1185">Reference proteome</keyword>
<evidence type="ECO:0000256" key="2">
    <source>
        <dbReference type="ARBA" id="ARBA00022559"/>
    </source>
</evidence>
<organism evidence="10 11">
    <name type="scientific">Aspergillus pseudotamarii</name>
    <dbReference type="NCBI Taxonomy" id="132259"/>
    <lineage>
        <taxon>Eukaryota</taxon>
        <taxon>Fungi</taxon>
        <taxon>Dikarya</taxon>
        <taxon>Ascomycota</taxon>
        <taxon>Pezizomycotina</taxon>
        <taxon>Eurotiomycetes</taxon>
        <taxon>Eurotiomycetidae</taxon>
        <taxon>Eurotiales</taxon>
        <taxon>Aspergillaceae</taxon>
        <taxon>Aspergillus</taxon>
        <taxon>Aspergillus subgen. Circumdati</taxon>
    </lineage>
</organism>
<keyword evidence="8" id="KW-0732">Signal</keyword>
<dbReference type="Gene3D" id="1.10.489.10">
    <property type="entry name" value="Chloroperoxidase-like"/>
    <property type="match status" value="1"/>
</dbReference>
<keyword evidence="4" id="KW-0479">Metal-binding</keyword>
<evidence type="ECO:0000256" key="3">
    <source>
        <dbReference type="ARBA" id="ARBA00022617"/>
    </source>
</evidence>
<dbReference type="EMBL" id="ML743693">
    <property type="protein sequence ID" value="KAE8130825.1"/>
    <property type="molecule type" value="Genomic_DNA"/>
</dbReference>
<dbReference type="OrthoDB" id="407298at2759"/>
<dbReference type="GeneID" id="43640635"/>
<sequence>MRTSKVFLPLITLGLGSLITGLPTEKDLLEKMRTMGHIEKRCPYSNIQYAVKAGVHKRLLIDSMSSPIDSRSFPHVPGMGVAEEYCNEVTREHTFQPPDFEKCDQRGPCPGLNALANHAYIPRSGVVPVSEKPACIRIHMCLYLVNHSSPT</sequence>
<feature type="domain" description="Heme haloperoxidase family profile" evidence="9">
    <location>
        <begin position="93"/>
        <end position="131"/>
    </location>
</feature>
<evidence type="ECO:0000256" key="6">
    <source>
        <dbReference type="ARBA" id="ARBA00023004"/>
    </source>
</evidence>
<accession>A0A5N6S8C3</accession>
<evidence type="ECO:0000256" key="4">
    <source>
        <dbReference type="ARBA" id="ARBA00022723"/>
    </source>
</evidence>
<reference evidence="10 11" key="1">
    <citation type="submission" date="2019-04" db="EMBL/GenBank/DDBJ databases">
        <title>Friends and foes A comparative genomics study of 23 Aspergillus species from section Flavi.</title>
        <authorList>
            <consortium name="DOE Joint Genome Institute"/>
            <person name="Kjaerbolling I."/>
            <person name="Vesth T."/>
            <person name="Frisvad J.C."/>
            <person name="Nybo J.L."/>
            <person name="Theobald S."/>
            <person name="Kildgaard S."/>
            <person name="Isbrandt T."/>
            <person name="Kuo A."/>
            <person name="Sato A."/>
            <person name="Lyhne E.K."/>
            <person name="Kogle M.E."/>
            <person name="Wiebenga A."/>
            <person name="Kun R.S."/>
            <person name="Lubbers R.J."/>
            <person name="Makela M.R."/>
            <person name="Barry K."/>
            <person name="Chovatia M."/>
            <person name="Clum A."/>
            <person name="Daum C."/>
            <person name="Haridas S."/>
            <person name="He G."/>
            <person name="LaButti K."/>
            <person name="Lipzen A."/>
            <person name="Mondo S."/>
            <person name="Riley R."/>
            <person name="Salamov A."/>
            <person name="Simmons B.A."/>
            <person name="Magnuson J.K."/>
            <person name="Henrissat B."/>
            <person name="Mortensen U.H."/>
            <person name="Larsen T.O."/>
            <person name="Devries R.P."/>
            <person name="Grigoriev I.V."/>
            <person name="Machida M."/>
            <person name="Baker S.E."/>
            <person name="Andersen M.R."/>
        </authorList>
    </citation>
    <scope>NUCLEOTIDE SEQUENCE [LARGE SCALE GENOMIC DNA]</scope>
    <source>
        <strain evidence="10 11">CBS 117625</strain>
    </source>
</reference>
<keyword evidence="6" id="KW-0408">Iron</keyword>
<dbReference type="RefSeq" id="XP_031906888.1">
    <property type="nucleotide sequence ID" value="XM_032056425.1"/>
</dbReference>
<evidence type="ECO:0000313" key="10">
    <source>
        <dbReference type="EMBL" id="KAE8130825.1"/>
    </source>
</evidence>
<dbReference type="InterPro" id="IPR036851">
    <property type="entry name" value="Chloroperoxidase-like_sf"/>
</dbReference>
<evidence type="ECO:0000256" key="5">
    <source>
        <dbReference type="ARBA" id="ARBA00023002"/>
    </source>
</evidence>
<dbReference type="AlphaFoldDB" id="A0A5N6S8C3"/>
<comment type="similarity">
    <text evidence="7">Belongs to the chloroperoxidase family.</text>
</comment>
<proteinExistence type="inferred from homology"/>
<keyword evidence="5" id="KW-0560">Oxidoreductase</keyword>
<evidence type="ECO:0000256" key="1">
    <source>
        <dbReference type="ARBA" id="ARBA00001970"/>
    </source>
</evidence>
<keyword evidence="2" id="KW-0575">Peroxidase</keyword>
<name>A0A5N6S8C3_ASPPS</name>
<keyword evidence="3" id="KW-0349">Heme</keyword>
<dbReference type="GO" id="GO:0046872">
    <property type="term" value="F:metal ion binding"/>
    <property type="evidence" value="ECO:0007669"/>
    <property type="project" value="UniProtKB-KW"/>
</dbReference>
<evidence type="ECO:0000313" key="11">
    <source>
        <dbReference type="Proteomes" id="UP000325672"/>
    </source>
</evidence>
<dbReference type="PANTHER" id="PTHR33577:SF16">
    <property type="entry name" value="HEME HALOPEROXIDASE FAMILY PROFILE DOMAIN-CONTAINING PROTEIN"/>
    <property type="match status" value="1"/>
</dbReference>
<comment type="cofactor">
    <cofactor evidence="1">
        <name>heme b</name>
        <dbReference type="ChEBI" id="CHEBI:60344"/>
    </cofactor>
</comment>
<dbReference type="SUPFAM" id="SSF47571">
    <property type="entry name" value="Cloroperoxidase"/>
    <property type="match status" value="1"/>
</dbReference>
<evidence type="ECO:0000256" key="7">
    <source>
        <dbReference type="ARBA" id="ARBA00025795"/>
    </source>
</evidence>
<gene>
    <name evidence="10" type="ORF">BDV38DRAFT_266108</name>
</gene>
<dbReference type="Proteomes" id="UP000325672">
    <property type="component" value="Unassembled WGS sequence"/>
</dbReference>
<evidence type="ECO:0000259" key="9">
    <source>
        <dbReference type="Pfam" id="PF01328"/>
    </source>
</evidence>
<dbReference type="PANTHER" id="PTHR33577">
    <property type="entry name" value="STERIGMATOCYSTIN BIOSYNTHESIS PEROXIDASE STCC-RELATED"/>
    <property type="match status" value="1"/>
</dbReference>
<feature type="signal peptide" evidence="8">
    <location>
        <begin position="1"/>
        <end position="21"/>
    </location>
</feature>
<evidence type="ECO:0000256" key="8">
    <source>
        <dbReference type="SAM" id="SignalP"/>
    </source>
</evidence>
<protein>
    <recommendedName>
        <fullName evidence="9">Heme haloperoxidase family profile domain-containing protein</fullName>
    </recommendedName>
</protein>
<dbReference type="GO" id="GO:0004601">
    <property type="term" value="F:peroxidase activity"/>
    <property type="evidence" value="ECO:0007669"/>
    <property type="project" value="UniProtKB-KW"/>
</dbReference>
<feature type="chain" id="PRO_5024886611" description="Heme haloperoxidase family profile domain-containing protein" evidence="8">
    <location>
        <begin position="22"/>
        <end position="151"/>
    </location>
</feature>
<dbReference type="Pfam" id="PF01328">
    <property type="entry name" value="Peroxidase_2"/>
    <property type="match status" value="1"/>
</dbReference>